<evidence type="ECO:0000256" key="1">
    <source>
        <dbReference type="ARBA" id="ARBA00001974"/>
    </source>
</evidence>
<protein>
    <submittedName>
        <fullName evidence="10">2-octaprenyl-6-methoxyphenyl hydroxylase</fullName>
        <ecNumber evidence="10">1.14.13.-</ecNumber>
    </submittedName>
</protein>
<evidence type="ECO:0000313" key="11">
    <source>
        <dbReference type="Proteomes" id="UP000321814"/>
    </source>
</evidence>
<keyword evidence="8" id="KW-0472">Membrane</keyword>
<comment type="pathway">
    <text evidence="2">Cofactor biosynthesis; ubiquinone biosynthesis.</text>
</comment>
<comment type="cofactor">
    <cofactor evidence="1">
        <name>FAD</name>
        <dbReference type="ChEBI" id="CHEBI:57692"/>
    </cofactor>
</comment>
<evidence type="ECO:0000313" key="10">
    <source>
        <dbReference type="EMBL" id="TXK79474.1"/>
    </source>
</evidence>
<proteinExistence type="inferred from homology"/>
<dbReference type="NCBIfam" id="TIGR01988">
    <property type="entry name" value="Ubi-OHases"/>
    <property type="match status" value="1"/>
</dbReference>
<evidence type="ECO:0000256" key="4">
    <source>
        <dbReference type="ARBA" id="ARBA00022630"/>
    </source>
</evidence>
<feature type="transmembrane region" description="Helical" evidence="8">
    <location>
        <begin position="12"/>
        <end position="30"/>
    </location>
</feature>
<dbReference type="PRINTS" id="PR00420">
    <property type="entry name" value="RNGMNOXGNASE"/>
</dbReference>
<dbReference type="SUPFAM" id="SSF51905">
    <property type="entry name" value="FAD/NAD(P)-binding domain"/>
    <property type="match status" value="1"/>
</dbReference>
<keyword evidence="11" id="KW-1185">Reference proteome</keyword>
<dbReference type="InterPro" id="IPR002938">
    <property type="entry name" value="FAD-bd"/>
</dbReference>
<dbReference type="Proteomes" id="UP000321814">
    <property type="component" value="Unassembled WGS sequence"/>
</dbReference>
<keyword evidence="4" id="KW-0285">Flavoprotein</keyword>
<sequence>MSDTHSAEQALDLVIAGGGMAGSLLAYVLLSQNPALKLAIVEQSPVLGNDEQPSKVSFDSRSIALAHGSVELLQQWGLWQDLKQSGCAIEHIQISDRGHFGKTYLNATDHQLSALGQVIEVEAIGEVLWQKLKHFTTQGRLSWFYKDAISALNPTTELQHISLKSGAQLQSKLLVIAEGGLSPSRTLAGFELKSDDYQQHALIANIGLADSHQHKAFERFTPTGPLALLPLTRQRYSLVWTLTPEQAAQHLNQSDAEFLAALQQAAGHRAGVFKSVGQRVVYPLSLKRATEAARHRTLLLGNSLHNLHPIAGQGFNLAIRDIFSLSLLLQKHQTDVGCYQLTKAYQQARLPDMQQVILYTDSLVRLFSNSSRLMALGRNTGLFGLNLCPDLKQVVANQAMGLNSIRQLKALLT</sequence>
<dbReference type="UniPathway" id="UPA00232"/>
<name>A0A5C8LT81_9GAMM</name>
<dbReference type="InterPro" id="IPR051205">
    <property type="entry name" value="UbiH/COQ6_monooxygenase"/>
</dbReference>
<evidence type="ECO:0000256" key="5">
    <source>
        <dbReference type="ARBA" id="ARBA00022827"/>
    </source>
</evidence>
<dbReference type="EMBL" id="VRLR01000010">
    <property type="protein sequence ID" value="TXK79474.1"/>
    <property type="molecule type" value="Genomic_DNA"/>
</dbReference>
<dbReference type="EC" id="1.14.13.-" evidence="10"/>
<organism evidence="10 11">
    <name type="scientific">Rheinheimera tangshanensis</name>
    <dbReference type="NCBI Taxonomy" id="400153"/>
    <lineage>
        <taxon>Bacteria</taxon>
        <taxon>Pseudomonadati</taxon>
        <taxon>Pseudomonadota</taxon>
        <taxon>Gammaproteobacteria</taxon>
        <taxon>Chromatiales</taxon>
        <taxon>Chromatiaceae</taxon>
        <taxon>Rheinheimera</taxon>
    </lineage>
</organism>
<dbReference type="InterPro" id="IPR010971">
    <property type="entry name" value="UbiH/COQ6"/>
</dbReference>
<dbReference type="AlphaFoldDB" id="A0A5C8LT81"/>
<evidence type="ECO:0000256" key="8">
    <source>
        <dbReference type="SAM" id="Phobius"/>
    </source>
</evidence>
<keyword evidence="8" id="KW-0812">Transmembrane</keyword>
<evidence type="ECO:0000256" key="6">
    <source>
        <dbReference type="ARBA" id="ARBA00023002"/>
    </source>
</evidence>
<evidence type="ECO:0000259" key="9">
    <source>
        <dbReference type="Pfam" id="PF01494"/>
    </source>
</evidence>
<keyword evidence="8" id="KW-1133">Transmembrane helix</keyword>
<dbReference type="Gene3D" id="3.50.50.60">
    <property type="entry name" value="FAD/NAD(P)-binding domain"/>
    <property type="match status" value="2"/>
</dbReference>
<dbReference type="PANTHER" id="PTHR43876">
    <property type="entry name" value="UBIQUINONE BIOSYNTHESIS MONOOXYGENASE COQ6, MITOCHONDRIAL"/>
    <property type="match status" value="1"/>
</dbReference>
<comment type="similarity">
    <text evidence="3">Belongs to the UbiH/COQ6 family.</text>
</comment>
<accession>A0A5C8LT81</accession>
<reference evidence="10 11" key="1">
    <citation type="submission" date="2019-08" db="EMBL/GenBank/DDBJ databases">
        <title>Draft genome analysis of Rheinheimera tangshanensis isolated from the roots of fresh rice plants (Oryza sativa).</title>
        <authorList>
            <person name="Yu Q."/>
            <person name="Qi Y."/>
            <person name="Zhang H."/>
            <person name="Pu J."/>
        </authorList>
    </citation>
    <scope>NUCLEOTIDE SEQUENCE [LARGE SCALE GENOMIC DNA]</scope>
    <source>
        <strain evidence="10 11">JA3-B52</strain>
    </source>
</reference>
<evidence type="ECO:0000256" key="7">
    <source>
        <dbReference type="ARBA" id="ARBA00023033"/>
    </source>
</evidence>
<comment type="caution">
    <text evidence="10">The sequence shown here is derived from an EMBL/GenBank/DDBJ whole genome shotgun (WGS) entry which is preliminary data.</text>
</comment>
<dbReference type="OrthoDB" id="9769565at2"/>
<evidence type="ECO:0000256" key="2">
    <source>
        <dbReference type="ARBA" id="ARBA00004749"/>
    </source>
</evidence>
<keyword evidence="5" id="KW-0274">FAD</keyword>
<dbReference type="GO" id="GO:0006744">
    <property type="term" value="P:ubiquinone biosynthetic process"/>
    <property type="evidence" value="ECO:0007669"/>
    <property type="project" value="UniProtKB-UniPathway"/>
</dbReference>
<dbReference type="RefSeq" id="WP_147904887.1">
    <property type="nucleotide sequence ID" value="NZ_BAAAGC010000002.1"/>
</dbReference>
<dbReference type="NCBIfam" id="NF004356">
    <property type="entry name" value="PRK05732.1"/>
    <property type="match status" value="1"/>
</dbReference>
<dbReference type="InterPro" id="IPR036188">
    <property type="entry name" value="FAD/NAD-bd_sf"/>
</dbReference>
<dbReference type="PANTHER" id="PTHR43876:SF8">
    <property type="entry name" value="2-OCTAPRENYL-6-METHOXYPHENOL HYDROXYLASE"/>
    <property type="match status" value="1"/>
</dbReference>
<dbReference type="Pfam" id="PF01494">
    <property type="entry name" value="FAD_binding_3"/>
    <property type="match status" value="1"/>
</dbReference>
<keyword evidence="6 10" id="KW-0560">Oxidoreductase</keyword>
<gene>
    <name evidence="10" type="primary">ubiH</name>
    <name evidence="10" type="synonym">visB</name>
    <name evidence="10" type="ORF">FU839_14060</name>
</gene>
<dbReference type="GO" id="GO:0008681">
    <property type="term" value="F:2-octaprenyl-6-methoxyphenol hydroxylase activity"/>
    <property type="evidence" value="ECO:0007669"/>
    <property type="project" value="TreeGrafter"/>
</dbReference>
<evidence type="ECO:0000256" key="3">
    <source>
        <dbReference type="ARBA" id="ARBA00005349"/>
    </source>
</evidence>
<feature type="domain" description="FAD-binding" evidence="9">
    <location>
        <begin position="12"/>
        <end position="357"/>
    </location>
</feature>
<dbReference type="GO" id="GO:0071949">
    <property type="term" value="F:FAD binding"/>
    <property type="evidence" value="ECO:0007669"/>
    <property type="project" value="InterPro"/>
</dbReference>
<keyword evidence="7" id="KW-0503">Monooxygenase</keyword>